<dbReference type="AlphaFoldDB" id="A0A8B6LZK4"/>
<dbReference type="Proteomes" id="UP000485880">
    <property type="component" value="Unassembled WGS sequence"/>
</dbReference>
<keyword evidence="2" id="KW-0808">Transferase</keyword>
<feature type="domain" description="DAGKc" evidence="1">
    <location>
        <begin position="22"/>
        <end position="151"/>
    </location>
</feature>
<keyword evidence="3" id="KW-1185">Reference proteome</keyword>
<dbReference type="Pfam" id="PF00781">
    <property type="entry name" value="DAGK_cat"/>
    <property type="match status" value="1"/>
</dbReference>
<dbReference type="EMBL" id="CABFMQ020000001">
    <property type="protein sequence ID" value="VTZ48201.1"/>
    <property type="molecule type" value="Genomic_DNA"/>
</dbReference>
<dbReference type="GO" id="GO:0016301">
    <property type="term" value="F:kinase activity"/>
    <property type="evidence" value="ECO:0007669"/>
    <property type="project" value="UniProtKB-KW"/>
</dbReference>
<keyword evidence="2" id="KW-0418">Kinase</keyword>
<accession>A0A8B6LZK4</accession>
<evidence type="ECO:0000313" key="2">
    <source>
        <dbReference type="EMBL" id="VTZ48201.1"/>
    </source>
</evidence>
<dbReference type="InterPro" id="IPR017438">
    <property type="entry name" value="ATP-NAD_kinase_N"/>
</dbReference>
<dbReference type="Gene3D" id="3.40.50.10330">
    <property type="entry name" value="Probable inorganic polyphosphate/atp-NAD kinase, domain 1"/>
    <property type="match status" value="1"/>
</dbReference>
<comment type="caution">
    <text evidence="2">The sequence shown here is derived from an EMBL/GenBank/DDBJ whole genome shotgun (WGS) entry which is preliminary data.</text>
</comment>
<dbReference type="PROSITE" id="PS50146">
    <property type="entry name" value="DAGK"/>
    <property type="match status" value="1"/>
</dbReference>
<protein>
    <submittedName>
        <fullName evidence="2">Diacylglycerol kinase catalytic region</fullName>
    </submittedName>
</protein>
<reference evidence="2 3" key="1">
    <citation type="submission" date="2019-05" db="EMBL/GenBank/DDBJ databases">
        <authorList>
            <person name="Farhan Ul Haque M."/>
        </authorList>
    </citation>
    <scope>NUCLEOTIDE SEQUENCE [LARGE SCALE GENOMIC DNA]</scope>
    <source>
        <strain evidence="2">2</strain>
    </source>
</reference>
<gene>
    <name evidence="2" type="ORF">MPC4_10151</name>
</gene>
<proteinExistence type="predicted"/>
<dbReference type="InterPro" id="IPR001206">
    <property type="entry name" value="Diacylglycerol_kinase_cat_dom"/>
</dbReference>
<dbReference type="SUPFAM" id="SSF111331">
    <property type="entry name" value="NAD kinase/diacylglycerol kinase-like"/>
    <property type="match status" value="1"/>
</dbReference>
<organism evidence="2 3">
    <name type="scientific">Methylocella tundrae</name>
    <dbReference type="NCBI Taxonomy" id="227605"/>
    <lineage>
        <taxon>Bacteria</taxon>
        <taxon>Pseudomonadati</taxon>
        <taxon>Pseudomonadota</taxon>
        <taxon>Alphaproteobacteria</taxon>
        <taxon>Hyphomicrobiales</taxon>
        <taxon>Beijerinckiaceae</taxon>
        <taxon>Methylocella</taxon>
    </lineage>
</organism>
<sequence>MHSHAMNAETLPNRDAEPFASPRFRRIAVVVNTAGGGVGPDAAAEMEAILAHSGAELHLASVEPKDIDAAVRAAVKTLPDLLVTLAGDGTARLAAELCGPDGPLLAPLPGGTMNMLPHALYGERDWRQALASALSTGLAQPFPGGTVSGRPFYVAAILGAPALWAPAREAVRYGNLKRAFLYARRALARAFTGRLSFELDQGPRVKAEALMLISPLISELCPDHSALEAIALDPRHALEACRIGVSALLGDFRSDPAVSAQFCRGGRAFSRRPIPCLLDGELHRLDREVEFKFLPRAFRALVPAPDARPH</sequence>
<evidence type="ECO:0000313" key="3">
    <source>
        <dbReference type="Proteomes" id="UP000485880"/>
    </source>
</evidence>
<evidence type="ECO:0000259" key="1">
    <source>
        <dbReference type="PROSITE" id="PS50146"/>
    </source>
</evidence>
<name>A0A8B6LZK4_METTU</name>
<dbReference type="InterPro" id="IPR016064">
    <property type="entry name" value="NAD/diacylglycerol_kinase_sf"/>
</dbReference>